<comment type="pathway">
    <text evidence="2 13">Glycolipid biosynthesis; lipid IV(A) biosynthesis; lipid IV(A) from (3R)-3-hydroxytetradecanoyl-[acyl-carrier-protein] and UDP-N-acetyl-alpha-D-glucosamine: step 6/6.</text>
</comment>
<reference evidence="14" key="1">
    <citation type="submission" date="2020-04" db="EMBL/GenBank/DDBJ databases">
        <authorList>
            <person name="Zhang T."/>
        </authorList>
    </citation>
    <scope>NUCLEOTIDE SEQUENCE</scope>
    <source>
        <strain evidence="14">HKST-UBA02</strain>
    </source>
</reference>
<evidence type="ECO:0000256" key="1">
    <source>
        <dbReference type="ARBA" id="ARBA00002274"/>
    </source>
</evidence>
<evidence type="ECO:0000256" key="13">
    <source>
        <dbReference type="HAMAP-Rule" id="MF_00409"/>
    </source>
</evidence>
<evidence type="ECO:0000313" key="15">
    <source>
        <dbReference type="Proteomes" id="UP000739538"/>
    </source>
</evidence>
<keyword evidence="10 13" id="KW-0067">ATP-binding</keyword>
<evidence type="ECO:0000256" key="4">
    <source>
        <dbReference type="ARBA" id="ARBA00016436"/>
    </source>
</evidence>
<dbReference type="GO" id="GO:0009245">
    <property type="term" value="P:lipid A biosynthetic process"/>
    <property type="evidence" value="ECO:0007669"/>
    <property type="project" value="UniProtKB-UniRule"/>
</dbReference>
<dbReference type="HAMAP" id="MF_00409">
    <property type="entry name" value="LpxK"/>
    <property type="match status" value="1"/>
</dbReference>
<evidence type="ECO:0000256" key="6">
    <source>
        <dbReference type="ARBA" id="ARBA00022556"/>
    </source>
</evidence>
<dbReference type="Proteomes" id="UP000739538">
    <property type="component" value="Unassembled WGS sequence"/>
</dbReference>
<evidence type="ECO:0000256" key="2">
    <source>
        <dbReference type="ARBA" id="ARBA00004870"/>
    </source>
</evidence>
<dbReference type="Pfam" id="PF02606">
    <property type="entry name" value="LpxK"/>
    <property type="match status" value="1"/>
</dbReference>
<evidence type="ECO:0000256" key="10">
    <source>
        <dbReference type="ARBA" id="ARBA00022840"/>
    </source>
</evidence>
<evidence type="ECO:0000256" key="9">
    <source>
        <dbReference type="ARBA" id="ARBA00022777"/>
    </source>
</evidence>
<dbReference type="AlphaFoldDB" id="A0A956NDW8"/>
<dbReference type="GO" id="GO:0005524">
    <property type="term" value="F:ATP binding"/>
    <property type="evidence" value="ECO:0007669"/>
    <property type="project" value="UniProtKB-UniRule"/>
</dbReference>
<comment type="caution">
    <text evidence="14">The sequence shown here is derived from an EMBL/GenBank/DDBJ whole genome shotgun (WGS) entry which is preliminary data.</text>
</comment>
<sequence length="337" mass="36778">MRLLEPVVRGVIRKRSNEFDQDPARARSSLPVVSVGNLTVGGTNKTPTVDWILRRLSPHGRALGVVTRGYGRSGPPRTFRGVDSRGDELDLGDEPALLAAHHPNVWIAIDPDRVRGVASLESRGVEWVVADDAFQHRRLARAFDLVLVDASCPWGSGRLLPAGILREPPSALSRASAVLLTRADEADEADLERLRNELEEWVPRDRIHPARLEVSGWLRLGSTADVRSAPSGEAAFVLTGIARPESLVRTARAESLEVVGWSTFRDHAKIGSEPFRRVVAEALQKGAALLVCSEKDLPNLPRDAADSSPLPIWVPRVEMSIDRGDELLARIATALSS</sequence>
<keyword evidence="6 13" id="KW-0441">Lipid A biosynthesis</keyword>
<protein>
    <recommendedName>
        <fullName evidence="4 13">Tetraacyldisaccharide 4'-kinase</fullName>
        <ecNumber evidence="3 13">2.7.1.130</ecNumber>
    </recommendedName>
    <alternativeName>
        <fullName evidence="12 13">Lipid A 4'-kinase</fullName>
    </alternativeName>
</protein>
<dbReference type="EC" id="2.7.1.130" evidence="3 13"/>
<evidence type="ECO:0000256" key="11">
    <source>
        <dbReference type="ARBA" id="ARBA00023098"/>
    </source>
</evidence>
<keyword evidence="9 13" id="KW-0418">Kinase</keyword>
<dbReference type="InterPro" id="IPR003758">
    <property type="entry name" value="LpxK"/>
</dbReference>
<keyword evidence="11 13" id="KW-0443">Lipid metabolism</keyword>
<accession>A0A956NDW8</accession>
<dbReference type="GO" id="GO:0005886">
    <property type="term" value="C:plasma membrane"/>
    <property type="evidence" value="ECO:0007669"/>
    <property type="project" value="TreeGrafter"/>
</dbReference>
<keyword evidence="8 13" id="KW-0547">Nucleotide-binding</keyword>
<dbReference type="NCBIfam" id="TIGR00682">
    <property type="entry name" value="lpxK"/>
    <property type="match status" value="1"/>
</dbReference>
<dbReference type="GO" id="GO:0009029">
    <property type="term" value="F:lipid-A 4'-kinase activity"/>
    <property type="evidence" value="ECO:0007669"/>
    <property type="project" value="UniProtKB-UniRule"/>
</dbReference>
<evidence type="ECO:0000313" key="14">
    <source>
        <dbReference type="EMBL" id="MCA9757258.1"/>
    </source>
</evidence>
<evidence type="ECO:0000256" key="7">
    <source>
        <dbReference type="ARBA" id="ARBA00022679"/>
    </source>
</evidence>
<evidence type="ECO:0000256" key="8">
    <source>
        <dbReference type="ARBA" id="ARBA00022741"/>
    </source>
</evidence>
<proteinExistence type="inferred from homology"/>
<comment type="function">
    <text evidence="1 13">Transfers the gamma-phosphate of ATP to the 4'-position of a tetraacyldisaccharide 1-phosphate intermediate (termed DS-1-P) to form tetraacyldisaccharide 1,4'-bis-phosphate (lipid IVA).</text>
</comment>
<evidence type="ECO:0000256" key="3">
    <source>
        <dbReference type="ARBA" id="ARBA00012071"/>
    </source>
</evidence>
<dbReference type="EMBL" id="JAGQHS010000090">
    <property type="protein sequence ID" value="MCA9757258.1"/>
    <property type="molecule type" value="Genomic_DNA"/>
</dbReference>
<evidence type="ECO:0000256" key="12">
    <source>
        <dbReference type="ARBA" id="ARBA00029757"/>
    </source>
</evidence>
<organism evidence="14 15">
    <name type="scientific">Eiseniibacteriota bacterium</name>
    <dbReference type="NCBI Taxonomy" id="2212470"/>
    <lineage>
        <taxon>Bacteria</taxon>
        <taxon>Candidatus Eiseniibacteriota</taxon>
    </lineage>
</organism>
<comment type="similarity">
    <text evidence="13">Belongs to the LpxK family.</text>
</comment>
<keyword evidence="5 13" id="KW-0444">Lipid biosynthesis</keyword>
<dbReference type="GO" id="GO:0009244">
    <property type="term" value="P:lipopolysaccharide core region biosynthetic process"/>
    <property type="evidence" value="ECO:0007669"/>
    <property type="project" value="TreeGrafter"/>
</dbReference>
<evidence type="ECO:0000256" key="5">
    <source>
        <dbReference type="ARBA" id="ARBA00022516"/>
    </source>
</evidence>
<dbReference type="PANTHER" id="PTHR42724">
    <property type="entry name" value="TETRAACYLDISACCHARIDE 4'-KINASE"/>
    <property type="match status" value="1"/>
</dbReference>
<comment type="caution">
    <text evidence="13">Lacks conserved residue(s) required for the propagation of feature annotation.</text>
</comment>
<dbReference type="PANTHER" id="PTHR42724:SF1">
    <property type="entry name" value="TETRAACYLDISACCHARIDE 4'-KINASE, MITOCHONDRIAL-RELATED"/>
    <property type="match status" value="1"/>
</dbReference>
<gene>
    <name evidence="13 14" type="primary">lpxK</name>
    <name evidence="14" type="ORF">KDA27_15740</name>
</gene>
<reference evidence="14" key="2">
    <citation type="journal article" date="2021" name="Microbiome">
        <title>Successional dynamics and alternative stable states in a saline activated sludge microbial community over 9 years.</title>
        <authorList>
            <person name="Wang Y."/>
            <person name="Ye J."/>
            <person name="Ju F."/>
            <person name="Liu L."/>
            <person name="Boyd J.A."/>
            <person name="Deng Y."/>
            <person name="Parks D.H."/>
            <person name="Jiang X."/>
            <person name="Yin X."/>
            <person name="Woodcroft B.J."/>
            <person name="Tyson G.W."/>
            <person name="Hugenholtz P."/>
            <person name="Polz M.F."/>
            <person name="Zhang T."/>
        </authorList>
    </citation>
    <scope>NUCLEOTIDE SEQUENCE</scope>
    <source>
        <strain evidence="14">HKST-UBA02</strain>
    </source>
</reference>
<comment type="catalytic activity">
    <reaction evidence="13">
        <text>a lipid A disaccharide + ATP = a lipid IVA + ADP + H(+)</text>
        <dbReference type="Rhea" id="RHEA:67840"/>
        <dbReference type="ChEBI" id="CHEBI:15378"/>
        <dbReference type="ChEBI" id="CHEBI:30616"/>
        <dbReference type="ChEBI" id="CHEBI:176343"/>
        <dbReference type="ChEBI" id="CHEBI:176425"/>
        <dbReference type="ChEBI" id="CHEBI:456216"/>
        <dbReference type="EC" id="2.7.1.130"/>
    </reaction>
</comment>
<name>A0A956NDW8_UNCEI</name>
<keyword evidence="7 13" id="KW-0808">Transferase</keyword>